<protein>
    <submittedName>
        <fullName evidence="2">Uncharacterized protein</fullName>
    </submittedName>
</protein>
<accession>A0A8J2KYV3</accession>
<evidence type="ECO:0000313" key="2">
    <source>
        <dbReference type="EMBL" id="CAG7734396.1"/>
    </source>
</evidence>
<dbReference type="Proteomes" id="UP000708208">
    <property type="component" value="Unassembled WGS sequence"/>
</dbReference>
<dbReference type="AlphaFoldDB" id="A0A8J2KYV3"/>
<keyword evidence="3" id="KW-1185">Reference proteome</keyword>
<evidence type="ECO:0000256" key="1">
    <source>
        <dbReference type="SAM" id="MobiDB-lite"/>
    </source>
</evidence>
<feature type="compositionally biased region" description="Basic and acidic residues" evidence="1">
    <location>
        <begin position="85"/>
        <end position="99"/>
    </location>
</feature>
<feature type="region of interest" description="Disordered" evidence="1">
    <location>
        <begin position="85"/>
        <end position="124"/>
    </location>
</feature>
<name>A0A8J2KYV3_9HEXA</name>
<comment type="caution">
    <text evidence="2">The sequence shown here is derived from an EMBL/GenBank/DDBJ whole genome shotgun (WGS) entry which is preliminary data.</text>
</comment>
<evidence type="ECO:0000313" key="3">
    <source>
        <dbReference type="Proteomes" id="UP000708208"/>
    </source>
</evidence>
<feature type="compositionally biased region" description="Polar residues" evidence="1">
    <location>
        <begin position="101"/>
        <end position="112"/>
    </location>
</feature>
<dbReference type="EMBL" id="CAJVCH010268664">
    <property type="protein sequence ID" value="CAG7734396.1"/>
    <property type="molecule type" value="Genomic_DNA"/>
</dbReference>
<gene>
    <name evidence="2" type="ORF">AFUS01_LOCUS22789</name>
</gene>
<feature type="compositionally biased region" description="Basic and acidic residues" evidence="1">
    <location>
        <begin position="113"/>
        <end position="123"/>
    </location>
</feature>
<proteinExistence type="predicted"/>
<organism evidence="2 3">
    <name type="scientific">Allacma fusca</name>
    <dbReference type="NCBI Taxonomy" id="39272"/>
    <lineage>
        <taxon>Eukaryota</taxon>
        <taxon>Metazoa</taxon>
        <taxon>Ecdysozoa</taxon>
        <taxon>Arthropoda</taxon>
        <taxon>Hexapoda</taxon>
        <taxon>Collembola</taxon>
        <taxon>Symphypleona</taxon>
        <taxon>Sminthuridae</taxon>
        <taxon>Allacma</taxon>
    </lineage>
</organism>
<reference evidence="2" key="1">
    <citation type="submission" date="2021-06" db="EMBL/GenBank/DDBJ databases">
        <authorList>
            <person name="Hodson N. C."/>
            <person name="Mongue J. A."/>
            <person name="Jaron S. K."/>
        </authorList>
    </citation>
    <scope>NUCLEOTIDE SEQUENCE</scope>
</reference>
<sequence>MGRIPEVNFQSFKLPVPTITAHLNSQHFEYEKMFQVWSQDQQLGPYAIAKLIATAGRIPVGSSPDRESHNNKCSYSQATIFDSSPDHWLREPKRGEGKEGNPNQPNLPSFQSESRRNTREKSQPLEVGLAGNFSQEASSSLALVAWSNIQSTWFRWFHRLFDLTQSLLKSCSNSCRSHCHKGSHCQHVQSWLYKNFTWLRTILLYPSKLHYMGRKVLIAAITFQVLLRTLQNLNLDFNQLLTNSDIHFVYEPLLGVNKEFHFL</sequence>